<evidence type="ECO:0000313" key="3">
    <source>
        <dbReference type="Proteomes" id="UP000003136"/>
    </source>
</evidence>
<reference evidence="2 3" key="1">
    <citation type="submission" date="2008-11" db="EMBL/GenBank/DDBJ databases">
        <title>Draft genome sequence of Bacteroides pectinophilus (ATCC 43243).</title>
        <authorList>
            <person name="Sudarsanam P."/>
            <person name="Ley R."/>
            <person name="Guruge J."/>
            <person name="Turnbaugh P.J."/>
            <person name="Mahowald M."/>
            <person name="Liep D."/>
            <person name="Gordon J."/>
        </authorList>
    </citation>
    <scope>NUCLEOTIDE SEQUENCE [LARGE SCALE GENOMIC DNA]</scope>
    <source>
        <strain evidence="2 3">ATCC 43243</strain>
    </source>
</reference>
<protein>
    <recommendedName>
        <fullName evidence="1">DUF1540 domain-containing protein</fullName>
    </recommendedName>
</protein>
<dbReference type="AlphaFoldDB" id="B7AQE6"/>
<dbReference type="eggNOG" id="ENOG5030FQD">
    <property type="taxonomic scope" value="Bacteria"/>
</dbReference>
<feature type="domain" description="DUF1540" evidence="1">
    <location>
        <begin position="61"/>
        <end position="99"/>
    </location>
</feature>
<evidence type="ECO:0000259" key="1">
    <source>
        <dbReference type="Pfam" id="PF07561"/>
    </source>
</evidence>
<organism evidence="2 3">
    <name type="scientific">[Bacteroides] pectinophilus ATCC 43243</name>
    <dbReference type="NCBI Taxonomy" id="483218"/>
    <lineage>
        <taxon>Bacteria</taxon>
        <taxon>Bacillati</taxon>
        <taxon>Bacillota</taxon>
        <taxon>Clostridia</taxon>
        <taxon>Eubacteriales</taxon>
    </lineage>
</organism>
<proteinExistence type="predicted"/>
<dbReference type="Proteomes" id="UP000003136">
    <property type="component" value="Unassembled WGS sequence"/>
</dbReference>
<keyword evidence="3" id="KW-1185">Reference proteome</keyword>
<dbReference type="EMBL" id="ABVQ01000035">
    <property type="protein sequence ID" value="EEC57918.1"/>
    <property type="molecule type" value="Genomic_DNA"/>
</dbReference>
<dbReference type="STRING" id="483218.BACPEC_00903"/>
<dbReference type="HOGENOM" id="CLU_159977_1_0_9"/>
<comment type="caution">
    <text evidence="2">The sequence shown here is derived from an EMBL/GenBank/DDBJ whole genome shotgun (WGS) entry which is preliminary data.</text>
</comment>
<evidence type="ECO:0000313" key="2">
    <source>
        <dbReference type="EMBL" id="EEC57918.1"/>
    </source>
</evidence>
<accession>B7AQE6</accession>
<sequence length="102" mass="10958">MTSLGCNVTNCGYNEDRCCCRTEIEVMGTKAEEKDCTCCGSFDSGCDCRNSVSGPKESLYVHCEASNCIYNEDFVCSADRIDIQGASANNAGQTICASFTCK</sequence>
<feature type="domain" description="DUF1540" evidence="1">
    <location>
        <begin position="5"/>
        <end position="42"/>
    </location>
</feature>
<dbReference type="Pfam" id="PF07561">
    <property type="entry name" value="DUF1540"/>
    <property type="match status" value="2"/>
</dbReference>
<reference evidence="2 3" key="2">
    <citation type="submission" date="2008-11" db="EMBL/GenBank/DDBJ databases">
        <authorList>
            <person name="Fulton L."/>
            <person name="Clifton S."/>
            <person name="Fulton B."/>
            <person name="Xu J."/>
            <person name="Minx P."/>
            <person name="Pepin K.H."/>
            <person name="Johnson M."/>
            <person name="Bhonagiri V."/>
            <person name="Nash W.E."/>
            <person name="Mardis E.R."/>
            <person name="Wilson R.K."/>
        </authorList>
    </citation>
    <scope>NUCLEOTIDE SEQUENCE [LARGE SCALE GENOMIC DNA]</scope>
    <source>
        <strain evidence="2 3">ATCC 43243</strain>
    </source>
</reference>
<name>B7AQE6_9FIRM</name>
<gene>
    <name evidence="2" type="ORF">BACPEC_00903</name>
</gene>
<dbReference type="InterPro" id="IPR011437">
    <property type="entry name" value="DUF1540"/>
</dbReference>